<keyword evidence="1" id="KW-0479">Metal-binding</keyword>
<reference evidence="6" key="1">
    <citation type="submission" date="2020-07" db="EMBL/GenBank/DDBJ databases">
        <authorList>
            <person name="Lin J."/>
        </authorList>
    </citation>
    <scope>NUCLEOTIDE SEQUENCE</scope>
</reference>
<dbReference type="PANTHER" id="PTHR15710">
    <property type="entry name" value="E3 UBIQUITIN-PROTEIN LIGASE PRAJA"/>
    <property type="match status" value="1"/>
</dbReference>
<evidence type="ECO:0000256" key="4">
    <source>
        <dbReference type="PROSITE-ProRule" id="PRU00175"/>
    </source>
</evidence>
<proteinExistence type="predicted"/>
<dbReference type="EMBL" id="LR862132">
    <property type="protein sequence ID" value="CAD1837631.1"/>
    <property type="molecule type" value="Genomic_DNA"/>
</dbReference>
<dbReference type="GO" id="GO:0061630">
    <property type="term" value="F:ubiquitin protein ligase activity"/>
    <property type="evidence" value="ECO:0007669"/>
    <property type="project" value="TreeGrafter"/>
</dbReference>
<evidence type="ECO:0000256" key="2">
    <source>
        <dbReference type="ARBA" id="ARBA00022771"/>
    </source>
</evidence>
<evidence type="ECO:0000256" key="3">
    <source>
        <dbReference type="ARBA" id="ARBA00022833"/>
    </source>
</evidence>
<dbReference type="PANTHER" id="PTHR15710:SF77">
    <property type="entry name" value="RING-H2 FINGER PROTEIN ATL21B"/>
    <property type="match status" value="1"/>
</dbReference>
<dbReference type="InterPro" id="IPR001841">
    <property type="entry name" value="Znf_RING"/>
</dbReference>
<dbReference type="SUPFAM" id="SSF57850">
    <property type="entry name" value="RING/U-box"/>
    <property type="match status" value="1"/>
</dbReference>
<evidence type="ECO:0000259" key="5">
    <source>
        <dbReference type="PROSITE" id="PS50089"/>
    </source>
</evidence>
<organism evidence="6">
    <name type="scientific">Ananas comosus var. bracteatus</name>
    <name type="common">red pineapple</name>
    <dbReference type="NCBI Taxonomy" id="296719"/>
    <lineage>
        <taxon>Eukaryota</taxon>
        <taxon>Viridiplantae</taxon>
        <taxon>Streptophyta</taxon>
        <taxon>Embryophyta</taxon>
        <taxon>Tracheophyta</taxon>
        <taxon>Spermatophyta</taxon>
        <taxon>Magnoliopsida</taxon>
        <taxon>Liliopsida</taxon>
        <taxon>Poales</taxon>
        <taxon>Bromeliaceae</taxon>
        <taxon>Bromelioideae</taxon>
        <taxon>Ananas</taxon>
    </lineage>
</organism>
<protein>
    <recommendedName>
        <fullName evidence="5">RING-type domain-containing protein</fullName>
    </recommendedName>
</protein>
<dbReference type="GO" id="GO:0005737">
    <property type="term" value="C:cytoplasm"/>
    <property type="evidence" value="ECO:0007669"/>
    <property type="project" value="TreeGrafter"/>
</dbReference>
<sequence>MANSDKYGVEVYSSLLGERLEPPTAELRVIISRIQPSDPQSMHGDVVYNGQFQLPSRKLGQPEEARVAVSGMLAVDSGMLAAVGIPVPVEDLERIRHEIAFKAAMIASEARLLGRGPSIVAHIRIYLPEPLWDFEPEDDSDIPSPTSMPWQQLQEAEVIDDVLVLDEGDLGSRRCFGGIPALSSAIKNLDRMSYDGEGRNWCREQACVICTEDFEQGAPPCRMPCCHVFHEGCLVQWLKQSRLCPLCRFSLR</sequence>
<evidence type="ECO:0000313" key="6">
    <source>
        <dbReference type="EMBL" id="CAD1837631.1"/>
    </source>
</evidence>
<dbReference type="Gene3D" id="3.30.40.10">
    <property type="entry name" value="Zinc/RING finger domain, C3HC4 (zinc finger)"/>
    <property type="match status" value="1"/>
</dbReference>
<dbReference type="GO" id="GO:0016567">
    <property type="term" value="P:protein ubiquitination"/>
    <property type="evidence" value="ECO:0007669"/>
    <property type="project" value="TreeGrafter"/>
</dbReference>
<feature type="domain" description="RING-type" evidence="5">
    <location>
        <begin position="207"/>
        <end position="248"/>
    </location>
</feature>
<dbReference type="PROSITE" id="PS50089">
    <property type="entry name" value="ZF_RING_2"/>
    <property type="match status" value="1"/>
</dbReference>
<keyword evidence="2 4" id="KW-0863">Zinc-finger</keyword>
<dbReference type="SMART" id="SM00184">
    <property type="entry name" value="RING"/>
    <property type="match status" value="1"/>
</dbReference>
<dbReference type="Pfam" id="PF13639">
    <property type="entry name" value="zf-RING_2"/>
    <property type="match status" value="1"/>
</dbReference>
<keyword evidence="3" id="KW-0862">Zinc</keyword>
<name>A0A6V7Q3R1_ANACO</name>
<evidence type="ECO:0000256" key="1">
    <source>
        <dbReference type="ARBA" id="ARBA00022723"/>
    </source>
</evidence>
<dbReference type="InterPro" id="IPR013083">
    <property type="entry name" value="Znf_RING/FYVE/PHD"/>
</dbReference>
<accession>A0A6V7Q3R1</accession>
<dbReference type="AlphaFoldDB" id="A0A6V7Q3R1"/>
<gene>
    <name evidence="6" type="ORF">CB5_LOCUS20842</name>
</gene>
<dbReference type="GO" id="GO:0008270">
    <property type="term" value="F:zinc ion binding"/>
    <property type="evidence" value="ECO:0007669"/>
    <property type="project" value="UniProtKB-KW"/>
</dbReference>